<dbReference type="EMBL" id="BARU01002488">
    <property type="protein sequence ID" value="GAH28835.1"/>
    <property type="molecule type" value="Genomic_DNA"/>
</dbReference>
<feature type="non-terminal residue" evidence="4">
    <location>
        <position position="165"/>
    </location>
</feature>
<reference evidence="4" key="1">
    <citation type="journal article" date="2014" name="Front. Microbiol.">
        <title>High frequency of phylogenetically diverse reductive dehalogenase-homologous genes in deep subseafloor sedimentary metagenomes.</title>
        <authorList>
            <person name="Kawai M."/>
            <person name="Futagami T."/>
            <person name="Toyoda A."/>
            <person name="Takaki Y."/>
            <person name="Nishi S."/>
            <person name="Hori S."/>
            <person name="Arai W."/>
            <person name="Tsubouchi T."/>
            <person name="Morono Y."/>
            <person name="Uchiyama I."/>
            <person name="Ito T."/>
            <person name="Fujiyama A."/>
            <person name="Inagaki F."/>
            <person name="Takami H."/>
        </authorList>
    </citation>
    <scope>NUCLEOTIDE SEQUENCE</scope>
    <source>
        <strain evidence="4">Expedition CK06-06</strain>
    </source>
</reference>
<feature type="domain" description="Trigger factor C-terminal" evidence="3">
    <location>
        <begin position="101"/>
        <end position="165"/>
    </location>
</feature>
<evidence type="ECO:0000259" key="3">
    <source>
        <dbReference type="Pfam" id="PF05698"/>
    </source>
</evidence>
<dbReference type="InterPro" id="IPR037041">
    <property type="entry name" value="Trigger_fac_C_sf"/>
</dbReference>
<evidence type="ECO:0000256" key="2">
    <source>
        <dbReference type="ARBA" id="ARBA00023235"/>
    </source>
</evidence>
<proteinExistence type="predicted"/>
<dbReference type="InterPro" id="IPR046357">
    <property type="entry name" value="PPIase_dom_sf"/>
</dbReference>
<keyword evidence="1" id="KW-0697">Rotamase</keyword>
<comment type="caution">
    <text evidence="4">The sequence shown here is derived from an EMBL/GenBank/DDBJ whole genome shotgun (WGS) entry which is preliminary data.</text>
</comment>
<organism evidence="4">
    <name type="scientific">marine sediment metagenome</name>
    <dbReference type="NCBI Taxonomy" id="412755"/>
    <lineage>
        <taxon>unclassified sequences</taxon>
        <taxon>metagenomes</taxon>
        <taxon>ecological metagenomes</taxon>
    </lineage>
</organism>
<dbReference type="GO" id="GO:0006457">
    <property type="term" value="P:protein folding"/>
    <property type="evidence" value="ECO:0007669"/>
    <property type="project" value="InterPro"/>
</dbReference>
<gene>
    <name evidence="4" type="ORF">S03H2_05857</name>
</gene>
<evidence type="ECO:0000256" key="1">
    <source>
        <dbReference type="ARBA" id="ARBA00023110"/>
    </source>
</evidence>
<dbReference type="Gene3D" id="1.10.3120.10">
    <property type="entry name" value="Trigger factor, C-terminal domain"/>
    <property type="match status" value="1"/>
</dbReference>
<dbReference type="InterPro" id="IPR008880">
    <property type="entry name" value="Trigger_fac_C"/>
</dbReference>
<keyword evidence="2" id="KW-0413">Isomerase</keyword>
<dbReference type="SUPFAM" id="SSF54534">
    <property type="entry name" value="FKBP-like"/>
    <property type="match status" value="1"/>
</dbReference>
<dbReference type="GO" id="GO:0003755">
    <property type="term" value="F:peptidyl-prolyl cis-trans isomerase activity"/>
    <property type="evidence" value="ECO:0007669"/>
    <property type="project" value="UniProtKB-KW"/>
</dbReference>
<dbReference type="InterPro" id="IPR027304">
    <property type="entry name" value="Trigger_fact/SurA_dom_sf"/>
</dbReference>
<accession>X1F8E3</accession>
<sequence>MNPYDLIYVFSAGEPFINQEGTQYQVLRDLPFPAPGFAEQLSGMKKSEEKEFKLPFPSDYPRGELAGKEPSFKVRLVEIKQEILPELSDEFAGQIDPEFKTLSSLRERVATNLKLRAEEKARIDFEERVIEAVVDRAQVEFPPVLVEMEIDRLLSEQSSRLQMEG</sequence>
<dbReference type="AlphaFoldDB" id="X1F8E3"/>
<name>X1F8E3_9ZZZZ</name>
<dbReference type="SUPFAM" id="SSF109998">
    <property type="entry name" value="Triger factor/SurA peptide-binding domain-like"/>
    <property type="match status" value="1"/>
</dbReference>
<dbReference type="Pfam" id="PF05698">
    <property type="entry name" value="Trigger_C"/>
    <property type="match status" value="1"/>
</dbReference>
<dbReference type="GO" id="GO:0015031">
    <property type="term" value="P:protein transport"/>
    <property type="evidence" value="ECO:0007669"/>
    <property type="project" value="InterPro"/>
</dbReference>
<protein>
    <recommendedName>
        <fullName evidence="3">Trigger factor C-terminal domain-containing protein</fullName>
    </recommendedName>
</protein>
<dbReference type="Gene3D" id="3.10.50.40">
    <property type="match status" value="1"/>
</dbReference>
<evidence type="ECO:0000313" key="4">
    <source>
        <dbReference type="EMBL" id="GAH28835.1"/>
    </source>
</evidence>